<dbReference type="InterPro" id="IPR054579">
    <property type="entry name" value="GCE-like_dom"/>
</dbReference>
<dbReference type="InterPro" id="IPR029058">
    <property type="entry name" value="AB_hydrolase_fold"/>
</dbReference>
<proteinExistence type="predicted"/>
<dbReference type="RefSeq" id="WP_231003452.1">
    <property type="nucleotide sequence ID" value="NZ_JAJNEC010000004.1"/>
</dbReference>
<protein>
    <submittedName>
        <fullName evidence="5">Alpha/beta fold hydrolase</fullName>
    </submittedName>
</protein>
<evidence type="ECO:0000256" key="2">
    <source>
        <dbReference type="ARBA" id="ARBA00022729"/>
    </source>
</evidence>
<reference evidence="5 6" key="1">
    <citation type="submission" date="2021-11" db="EMBL/GenBank/DDBJ databases">
        <title>Genomic of Niabella pedocola.</title>
        <authorList>
            <person name="Wu T."/>
        </authorList>
    </citation>
    <scope>NUCLEOTIDE SEQUENCE [LARGE SCALE GENOMIC DNA]</scope>
    <source>
        <strain evidence="5 6">JCM 31011</strain>
    </source>
</reference>
<dbReference type="PANTHER" id="PTHR22946">
    <property type="entry name" value="DIENELACTONE HYDROLASE DOMAIN-CONTAINING PROTEIN-RELATED"/>
    <property type="match status" value="1"/>
</dbReference>
<dbReference type="PROSITE" id="PS51257">
    <property type="entry name" value="PROKAR_LIPOPROTEIN"/>
    <property type="match status" value="1"/>
</dbReference>
<dbReference type="EMBL" id="JAJNEC010000004">
    <property type="protein sequence ID" value="MCD2422448.1"/>
    <property type="molecule type" value="Genomic_DNA"/>
</dbReference>
<dbReference type="InterPro" id="IPR050261">
    <property type="entry name" value="FrsA_esterase"/>
</dbReference>
<evidence type="ECO:0000256" key="3">
    <source>
        <dbReference type="ARBA" id="ARBA00022801"/>
    </source>
</evidence>
<evidence type="ECO:0000313" key="6">
    <source>
        <dbReference type="Proteomes" id="UP001199816"/>
    </source>
</evidence>
<dbReference type="Gene3D" id="3.40.50.1820">
    <property type="entry name" value="alpha/beta hydrolase"/>
    <property type="match status" value="1"/>
</dbReference>
<dbReference type="GO" id="GO:0016787">
    <property type="term" value="F:hydrolase activity"/>
    <property type="evidence" value="ECO:0007669"/>
    <property type="project" value="UniProtKB-KW"/>
</dbReference>
<keyword evidence="3 5" id="KW-0378">Hydrolase</keyword>
<sequence length="363" mass="40351">MRSTIYGRLICGLGILLLAYACAAGKKSSKHEALMVYQGKPVTTPGQWDKKRTAVLAHMQEAMGPLPRLKGHPPFDAHKLDSVVEDTYIRYTIIFTVAKGEQLPALLYVPKVHANGERIPAVIALHGTDKLGKLSVAGQSALANRDYAKKLAARGYVVLAPDYPDFGGLENYDFDGDRYQSGTMKGIFDHIRCVDYLQSLSFVDPDKIAVIGHSLGGHNAIFLGAFDQRVKIVITSSGWTLFPYYDLGPAMEKQYGGKLGPWAQKRYMPLLRQKYQLKPELIPFDFDEIIACIAPRIFFTNSPLRDANFSIEGVRAGLINIRKVYQLYNAPGALYDFFPDAGHDFPQDITTAAFHVLDSAFKR</sequence>
<dbReference type="Proteomes" id="UP001199816">
    <property type="component" value="Unassembled WGS sequence"/>
</dbReference>
<organism evidence="5 6">
    <name type="scientific">Niabella pedocola</name>
    <dbReference type="NCBI Taxonomy" id="1752077"/>
    <lineage>
        <taxon>Bacteria</taxon>
        <taxon>Pseudomonadati</taxon>
        <taxon>Bacteroidota</taxon>
        <taxon>Chitinophagia</taxon>
        <taxon>Chitinophagales</taxon>
        <taxon>Chitinophagaceae</taxon>
        <taxon>Niabella</taxon>
    </lineage>
</organism>
<evidence type="ECO:0000256" key="1">
    <source>
        <dbReference type="ARBA" id="ARBA00022487"/>
    </source>
</evidence>
<gene>
    <name evidence="5" type="ORF">LQ567_06715</name>
</gene>
<accession>A0ABS8PMW8</accession>
<dbReference type="Pfam" id="PF22244">
    <property type="entry name" value="GCE_fung"/>
    <property type="match status" value="1"/>
</dbReference>
<keyword evidence="1" id="KW-0719">Serine esterase</keyword>
<comment type="caution">
    <text evidence="5">The sequence shown here is derived from an EMBL/GenBank/DDBJ whole genome shotgun (WGS) entry which is preliminary data.</text>
</comment>
<name>A0ABS8PMW8_9BACT</name>
<keyword evidence="6" id="KW-1185">Reference proteome</keyword>
<dbReference type="PANTHER" id="PTHR22946:SF9">
    <property type="entry name" value="POLYKETIDE TRANSFERASE AF380"/>
    <property type="match status" value="1"/>
</dbReference>
<dbReference type="SUPFAM" id="SSF53474">
    <property type="entry name" value="alpha/beta-Hydrolases"/>
    <property type="match status" value="1"/>
</dbReference>
<keyword evidence="2" id="KW-0732">Signal</keyword>
<evidence type="ECO:0000313" key="5">
    <source>
        <dbReference type="EMBL" id="MCD2422448.1"/>
    </source>
</evidence>
<feature type="domain" description="4-O-methyl-glucuronoyl methylesterase-like" evidence="4">
    <location>
        <begin position="192"/>
        <end position="301"/>
    </location>
</feature>
<evidence type="ECO:0000259" key="4">
    <source>
        <dbReference type="Pfam" id="PF22244"/>
    </source>
</evidence>